<evidence type="ECO:0000313" key="1">
    <source>
        <dbReference type="EMBL" id="MEE2054378.1"/>
    </source>
</evidence>
<accession>A0ABU7KYL9</accession>
<name>A0ABU7KYL9_9ACTN</name>
<dbReference type="Proteomes" id="UP001348641">
    <property type="component" value="Unassembled WGS sequence"/>
</dbReference>
<sequence>MVSMRMKPAMLNVYNILLVRIVSPVGLRESLAKVFNLPVSCIDVADEEELESRNWDAWVSAEYSAQSGDVYCSLGVYATEDVKEKPSEEELSLRLSGFLDAAILFPAEEKYPSLWRVATPRGEVAYARLREPEDDAEVFRIADVEIPVPELPEANISKFPEVIKVLQFPTPIVDSYIHGEAEGKLWEIRGLAVNWERLTVRMATGWPPIAWYPASMYEEDLRFRDKVQKLAQDISDDDRGLVLEMLDEVDGVYRGMTVEDGGRALAEACGFSVRDFSERPWYWLRRPSELPWRADR</sequence>
<organism evidence="1 2">
    <name type="scientific">Nocardiopsis tropica</name>
    <dbReference type="NCBI Taxonomy" id="109330"/>
    <lineage>
        <taxon>Bacteria</taxon>
        <taxon>Bacillati</taxon>
        <taxon>Actinomycetota</taxon>
        <taxon>Actinomycetes</taxon>
        <taxon>Streptosporangiales</taxon>
        <taxon>Nocardiopsidaceae</taxon>
        <taxon>Nocardiopsis</taxon>
    </lineage>
</organism>
<evidence type="ECO:0000313" key="2">
    <source>
        <dbReference type="Proteomes" id="UP001348641"/>
    </source>
</evidence>
<reference evidence="1 2" key="1">
    <citation type="submission" date="2023-07" db="EMBL/GenBank/DDBJ databases">
        <authorList>
            <person name="Girao M."/>
            <person name="Carvalho M.F."/>
        </authorList>
    </citation>
    <scope>NUCLEOTIDE SEQUENCE [LARGE SCALE GENOMIC DNA]</scope>
    <source>
        <strain evidence="1 2">66/93</strain>
    </source>
</reference>
<protein>
    <submittedName>
        <fullName evidence="1">Uncharacterized protein</fullName>
    </submittedName>
</protein>
<proteinExistence type="predicted"/>
<dbReference type="RefSeq" id="WP_330161228.1">
    <property type="nucleotide sequence ID" value="NZ_BAAAJA010000021.1"/>
</dbReference>
<gene>
    <name evidence="1" type="ORF">Q8A49_28155</name>
</gene>
<comment type="caution">
    <text evidence="1">The sequence shown here is derived from an EMBL/GenBank/DDBJ whole genome shotgun (WGS) entry which is preliminary data.</text>
</comment>
<dbReference type="EMBL" id="JAUUCC010000108">
    <property type="protein sequence ID" value="MEE2054378.1"/>
    <property type="molecule type" value="Genomic_DNA"/>
</dbReference>